<feature type="transmembrane region" description="Helical" evidence="1">
    <location>
        <begin position="122"/>
        <end position="141"/>
    </location>
</feature>
<dbReference type="InterPro" id="IPR006976">
    <property type="entry name" value="VanZ-like"/>
</dbReference>
<feature type="domain" description="VanZ-like" evidence="2">
    <location>
        <begin position="44"/>
        <end position="170"/>
    </location>
</feature>
<dbReference type="AlphaFoldDB" id="A0A9D2NPE5"/>
<keyword evidence="1" id="KW-1133">Transmembrane helix</keyword>
<feature type="transmembrane region" description="Helical" evidence="1">
    <location>
        <begin position="153"/>
        <end position="178"/>
    </location>
</feature>
<dbReference type="PROSITE" id="PS51257">
    <property type="entry name" value="PROKAR_LIPOPROTEIN"/>
    <property type="match status" value="1"/>
</dbReference>
<organism evidence="3 4">
    <name type="scientific">Candidatus Merdibacter merdavium</name>
    <dbReference type="NCBI Taxonomy" id="2838692"/>
    <lineage>
        <taxon>Bacteria</taxon>
        <taxon>Bacillati</taxon>
        <taxon>Bacillota</taxon>
        <taxon>Erysipelotrichia</taxon>
        <taxon>Erysipelotrichales</taxon>
        <taxon>Erysipelotrichaceae</taxon>
        <taxon>Merdibacter</taxon>
    </lineage>
</organism>
<dbReference type="Pfam" id="PF04892">
    <property type="entry name" value="VanZ"/>
    <property type="match status" value="1"/>
</dbReference>
<evidence type="ECO:0000313" key="4">
    <source>
        <dbReference type="Proteomes" id="UP000823896"/>
    </source>
</evidence>
<sequence length="183" mass="21046">MGLRFGNDLGGVLIGIFLFIIGYACCFRKKQRSLYKWAVLLLLCIYIAMVIGVTLTPIPLDVSTAQNMVRIYQDMQYYNLIPFNEVFQHPDQFILNIILFVPFGILWTLYHDRMSFKRTLCAGFVFSLLIEVAQLGLSFLFHGPAWYFDVNDLIANTLGAMIGYLMVKLLVIPLFSLVRKQRT</sequence>
<evidence type="ECO:0000313" key="3">
    <source>
        <dbReference type="EMBL" id="HJC36201.1"/>
    </source>
</evidence>
<accession>A0A9D2NPE5</accession>
<keyword evidence="1" id="KW-0812">Transmembrane</keyword>
<evidence type="ECO:0000256" key="1">
    <source>
        <dbReference type="SAM" id="Phobius"/>
    </source>
</evidence>
<proteinExistence type="predicted"/>
<comment type="caution">
    <text evidence="3">The sequence shown here is derived from an EMBL/GenBank/DDBJ whole genome shotgun (WGS) entry which is preliminary data.</text>
</comment>
<evidence type="ECO:0000259" key="2">
    <source>
        <dbReference type="Pfam" id="PF04892"/>
    </source>
</evidence>
<feature type="transmembrane region" description="Helical" evidence="1">
    <location>
        <begin position="93"/>
        <end position="110"/>
    </location>
</feature>
<feature type="transmembrane region" description="Helical" evidence="1">
    <location>
        <begin position="6"/>
        <end position="25"/>
    </location>
</feature>
<reference evidence="3" key="2">
    <citation type="submission" date="2021-04" db="EMBL/GenBank/DDBJ databases">
        <authorList>
            <person name="Gilroy R."/>
        </authorList>
    </citation>
    <scope>NUCLEOTIDE SEQUENCE</scope>
    <source>
        <strain evidence="3">CHK187-11901</strain>
    </source>
</reference>
<keyword evidence="1" id="KW-0472">Membrane</keyword>
<gene>
    <name evidence="3" type="ORF">H9702_03605</name>
</gene>
<name>A0A9D2NPE5_9FIRM</name>
<dbReference type="Proteomes" id="UP000823896">
    <property type="component" value="Unassembled WGS sequence"/>
</dbReference>
<protein>
    <submittedName>
        <fullName evidence="3">VanZ family protein</fullName>
    </submittedName>
</protein>
<dbReference type="EMBL" id="DWWM01000023">
    <property type="protein sequence ID" value="HJC36201.1"/>
    <property type="molecule type" value="Genomic_DNA"/>
</dbReference>
<dbReference type="PANTHER" id="PTHR36834">
    <property type="entry name" value="MEMBRANE PROTEIN-RELATED"/>
    <property type="match status" value="1"/>
</dbReference>
<dbReference type="PANTHER" id="PTHR36834:SF1">
    <property type="entry name" value="INTEGRAL MEMBRANE PROTEIN"/>
    <property type="match status" value="1"/>
</dbReference>
<reference evidence="3" key="1">
    <citation type="journal article" date="2021" name="PeerJ">
        <title>Extensive microbial diversity within the chicken gut microbiome revealed by metagenomics and culture.</title>
        <authorList>
            <person name="Gilroy R."/>
            <person name="Ravi A."/>
            <person name="Getino M."/>
            <person name="Pursley I."/>
            <person name="Horton D.L."/>
            <person name="Alikhan N.F."/>
            <person name="Baker D."/>
            <person name="Gharbi K."/>
            <person name="Hall N."/>
            <person name="Watson M."/>
            <person name="Adriaenssens E.M."/>
            <person name="Foster-Nyarko E."/>
            <person name="Jarju S."/>
            <person name="Secka A."/>
            <person name="Antonio M."/>
            <person name="Oren A."/>
            <person name="Chaudhuri R.R."/>
            <person name="La Ragione R."/>
            <person name="Hildebrand F."/>
            <person name="Pallen M.J."/>
        </authorList>
    </citation>
    <scope>NUCLEOTIDE SEQUENCE</scope>
    <source>
        <strain evidence="3">CHK187-11901</strain>
    </source>
</reference>
<feature type="transmembrane region" description="Helical" evidence="1">
    <location>
        <begin position="37"/>
        <end position="58"/>
    </location>
</feature>
<dbReference type="InterPro" id="IPR053150">
    <property type="entry name" value="Teicoplanin_resist-assoc"/>
</dbReference>